<dbReference type="PROSITE" id="PS50303">
    <property type="entry name" value="PUM_HD"/>
    <property type="match status" value="1"/>
</dbReference>
<feature type="compositionally biased region" description="Polar residues" evidence="7">
    <location>
        <begin position="69"/>
        <end position="88"/>
    </location>
</feature>
<dbReference type="EMBL" id="CM001884">
    <property type="protein sequence ID" value="EOY28922.1"/>
    <property type="molecule type" value="Genomic_DNA"/>
</dbReference>
<feature type="compositionally biased region" description="Low complexity" evidence="7">
    <location>
        <begin position="17"/>
        <end position="26"/>
    </location>
</feature>
<dbReference type="PROSITE" id="PS50302">
    <property type="entry name" value="PUM"/>
    <property type="match status" value="3"/>
</dbReference>
<dbReference type="SMART" id="SM00025">
    <property type="entry name" value="Pumilio"/>
    <property type="match status" value="7"/>
</dbReference>
<evidence type="ECO:0000256" key="6">
    <source>
        <dbReference type="PROSITE-ProRule" id="PRU00317"/>
    </source>
</evidence>
<evidence type="ECO:0000259" key="8">
    <source>
        <dbReference type="PROSITE" id="PS50303"/>
    </source>
</evidence>
<dbReference type="HOGENOM" id="CLU_482696_0_0_1"/>
<evidence type="ECO:0000256" key="7">
    <source>
        <dbReference type="SAM" id="MobiDB-lite"/>
    </source>
</evidence>
<feature type="region of interest" description="Disordered" evidence="7">
    <location>
        <begin position="68"/>
        <end position="91"/>
    </location>
</feature>
<dbReference type="GO" id="GO:0005737">
    <property type="term" value="C:cytoplasm"/>
    <property type="evidence" value="ECO:0000318"/>
    <property type="project" value="GO_Central"/>
</dbReference>
<dbReference type="InterPro" id="IPR033133">
    <property type="entry name" value="PUM-HD"/>
</dbReference>
<dbReference type="InterPro" id="IPR001313">
    <property type="entry name" value="Pumilio_RNA-bd_rpt"/>
</dbReference>
<sequence length="565" mass="61770">MENTVSSSSDSQNLKASLRSNSPDNNLSLSLQNLRLNPGVENDSACVYPGNNALRLPSNQSFARAMLNGYSSTSNGNRSGETMTTDRTSVGRDSLFNNNFNLFSGLARQTSPTSFQHEPIAEGGSNVSYGFDNGRPAGNPGGFWFQQSLDHAHLPQMNTIIIENALTQDGSDIIKDLLSLKEPRITNKIFEGVIDFMFELMINQHGHNVFAELIKLCSDDQLGMIIEKITSHAPLGGIISASKTRTGSRSIKKLIELLKKSSLIIKVIAALKEGFYELMISQTGSSVILKCVDLIDTRSNELLYVAAIEQSLKLAVNARGCISLNYFIDNIRGLHRIALLHVIAKNSLYLSQDPSGNYVLQKVVELDNPDIIQEICAQLNGHIVKLSMQKAGSHVVEKMLNSRGMHPVVKELLESKQLLQVAKDQYGNYVVQTALKASKLEDVIINLHDLSDAAHSLAFQRAAGQTGILFVHPEDNVTYKLSSTLTVLPPGSSSVDELSHIPSPYGAASLPLPSGTGHETYIQMSTKFPLFFTDASVSVTGDRNPFLCLGQIERIMFVYSKVNVT</sequence>
<dbReference type="Pfam" id="PF00806">
    <property type="entry name" value="PUF"/>
    <property type="match status" value="5"/>
</dbReference>
<dbReference type="PANTHER" id="PTHR12537">
    <property type="entry name" value="RNA BINDING PROTEIN PUMILIO-RELATED"/>
    <property type="match status" value="1"/>
</dbReference>
<dbReference type="InParanoid" id="A0A061GIC2"/>
<dbReference type="Gene3D" id="1.25.10.10">
    <property type="entry name" value="Leucine-rich Repeat Variant"/>
    <property type="match status" value="1"/>
</dbReference>
<keyword evidence="4" id="KW-0810">Translation regulation</keyword>
<dbReference type="Gramene" id="EOY28922">
    <property type="protein sequence ID" value="EOY28922"/>
    <property type="gene ID" value="TCM_030389"/>
</dbReference>
<reference evidence="9 10" key="1">
    <citation type="journal article" date="2013" name="Genome Biol.">
        <title>The genome sequence of the most widely cultivated cacao type and its use to identify candidate genes regulating pod color.</title>
        <authorList>
            <person name="Motamayor J.C."/>
            <person name="Mockaitis K."/>
            <person name="Schmutz J."/>
            <person name="Haiminen N."/>
            <person name="Iii D.L."/>
            <person name="Cornejo O."/>
            <person name="Findley S.D."/>
            <person name="Zheng P."/>
            <person name="Utro F."/>
            <person name="Royaert S."/>
            <person name="Saski C."/>
            <person name="Jenkins J."/>
            <person name="Podicheti R."/>
            <person name="Zhao M."/>
            <person name="Scheffler B.E."/>
            <person name="Stack J.C."/>
            <person name="Feltus F.A."/>
            <person name="Mustiga G.M."/>
            <person name="Amores F."/>
            <person name="Phillips W."/>
            <person name="Marelli J.P."/>
            <person name="May G.D."/>
            <person name="Shapiro H."/>
            <person name="Ma J."/>
            <person name="Bustamante C.D."/>
            <person name="Schnell R.J."/>
            <person name="Main D."/>
            <person name="Gilbert D."/>
            <person name="Parida L."/>
            <person name="Kuhn D.N."/>
        </authorList>
    </citation>
    <scope>NUCLEOTIDE SEQUENCE [LARGE SCALE GENOMIC DNA]</scope>
    <source>
        <strain evidence="10">cv. Matina 1-6</strain>
    </source>
</reference>
<feature type="repeat" description="Pumilio" evidence="6">
    <location>
        <begin position="192"/>
        <end position="227"/>
    </location>
</feature>
<evidence type="ECO:0000256" key="5">
    <source>
        <dbReference type="ARBA" id="ARBA00022884"/>
    </source>
</evidence>
<proteinExistence type="predicted"/>
<keyword evidence="10" id="KW-1185">Reference proteome</keyword>
<evidence type="ECO:0000256" key="4">
    <source>
        <dbReference type="ARBA" id="ARBA00022845"/>
    </source>
</evidence>
<dbReference type="GO" id="GO:0010608">
    <property type="term" value="P:post-transcriptional regulation of gene expression"/>
    <property type="evidence" value="ECO:0000318"/>
    <property type="project" value="GO_Central"/>
</dbReference>
<name>A0A061GIC2_THECC</name>
<dbReference type="AlphaFoldDB" id="A0A061GIC2"/>
<feature type="repeat" description="Pumilio" evidence="6">
    <location>
        <begin position="411"/>
        <end position="449"/>
    </location>
</feature>
<accession>A0A061GIC2</accession>
<keyword evidence="5" id="KW-0694">RNA-binding</keyword>
<feature type="domain" description="PUM-HD" evidence="8">
    <location>
        <begin position="132"/>
        <end position="478"/>
    </location>
</feature>
<feature type="region of interest" description="Disordered" evidence="7">
    <location>
        <begin position="1"/>
        <end position="26"/>
    </location>
</feature>
<dbReference type="GO" id="GO:0006417">
    <property type="term" value="P:regulation of translation"/>
    <property type="evidence" value="ECO:0007669"/>
    <property type="project" value="UniProtKB-KW"/>
</dbReference>
<evidence type="ECO:0000256" key="3">
    <source>
        <dbReference type="ARBA" id="ARBA00022737"/>
    </source>
</evidence>
<evidence type="ECO:0000313" key="10">
    <source>
        <dbReference type="Proteomes" id="UP000026915"/>
    </source>
</evidence>
<feature type="compositionally biased region" description="Polar residues" evidence="7">
    <location>
        <begin position="1"/>
        <end position="15"/>
    </location>
</feature>
<evidence type="ECO:0000313" key="9">
    <source>
        <dbReference type="EMBL" id="EOY28922.1"/>
    </source>
</evidence>
<evidence type="ECO:0000256" key="1">
    <source>
        <dbReference type="ARBA" id="ARBA00004496"/>
    </source>
</evidence>
<dbReference type="OMA" id="IERIMFV"/>
<dbReference type="eggNOG" id="KOG2049">
    <property type="taxonomic scope" value="Eukaryota"/>
</dbReference>
<dbReference type="InterPro" id="IPR011989">
    <property type="entry name" value="ARM-like"/>
</dbReference>
<dbReference type="GO" id="GO:0003729">
    <property type="term" value="F:mRNA binding"/>
    <property type="evidence" value="ECO:0000318"/>
    <property type="project" value="GO_Central"/>
</dbReference>
<dbReference type="Proteomes" id="UP000026915">
    <property type="component" value="Chromosome 6"/>
</dbReference>
<feature type="repeat" description="Pumilio" evidence="6">
    <location>
        <begin position="341"/>
        <end position="377"/>
    </location>
</feature>
<evidence type="ECO:0000256" key="2">
    <source>
        <dbReference type="ARBA" id="ARBA00022490"/>
    </source>
</evidence>
<dbReference type="PANTHER" id="PTHR12537:SF137">
    <property type="entry name" value="PUMILIO HOMOLOG 16-RELATED"/>
    <property type="match status" value="1"/>
</dbReference>
<dbReference type="InterPro" id="IPR016024">
    <property type="entry name" value="ARM-type_fold"/>
</dbReference>
<dbReference type="SUPFAM" id="SSF48371">
    <property type="entry name" value="ARM repeat"/>
    <property type="match status" value="1"/>
</dbReference>
<gene>
    <name evidence="9" type="ORF">TCM_030389</name>
</gene>
<protein>
    <recommendedName>
        <fullName evidence="8">PUM-HD domain-containing protein</fullName>
    </recommendedName>
</protein>
<comment type="subcellular location">
    <subcellularLocation>
        <location evidence="1">Cytoplasm</location>
    </subcellularLocation>
</comment>
<keyword evidence="2" id="KW-0963">Cytoplasm</keyword>
<keyword evidence="3" id="KW-0677">Repeat</keyword>
<organism evidence="9 10">
    <name type="scientific">Theobroma cacao</name>
    <name type="common">Cacao</name>
    <name type="synonym">Cocoa</name>
    <dbReference type="NCBI Taxonomy" id="3641"/>
    <lineage>
        <taxon>Eukaryota</taxon>
        <taxon>Viridiplantae</taxon>
        <taxon>Streptophyta</taxon>
        <taxon>Embryophyta</taxon>
        <taxon>Tracheophyta</taxon>
        <taxon>Spermatophyta</taxon>
        <taxon>Magnoliopsida</taxon>
        <taxon>eudicotyledons</taxon>
        <taxon>Gunneridae</taxon>
        <taxon>Pentapetalae</taxon>
        <taxon>rosids</taxon>
        <taxon>malvids</taxon>
        <taxon>Malvales</taxon>
        <taxon>Malvaceae</taxon>
        <taxon>Byttnerioideae</taxon>
        <taxon>Theobroma</taxon>
    </lineage>
</organism>